<dbReference type="GeneID" id="29944965"/>
<dbReference type="AlphaFoldDB" id="A0A0B7J9E7"/>
<dbReference type="PANTHER" id="PTHR35849">
    <property type="entry name" value="BLR2341 PROTEIN"/>
    <property type="match status" value="1"/>
</dbReference>
<organism evidence="1 2">
    <name type="scientific">Photobacterium kishitanii</name>
    <dbReference type="NCBI Taxonomy" id="318456"/>
    <lineage>
        <taxon>Bacteria</taxon>
        <taxon>Pseudomonadati</taxon>
        <taxon>Pseudomonadota</taxon>
        <taxon>Gammaproteobacteria</taxon>
        <taxon>Vibrionales</taxon>
        <taxon>Vibrionaceae</taxon>
        <taxon>Photobacterium</taxon>
    </lineage>
</organism>
<dbReference type="Gene3D" id="3.30.750.24">
    <property type="entry name" value="STAS domain"/>
    <property type="match status" value="1"/>
</dbReference>
<dbReference type="InterPro" id="IPR052746">
    <property type="entry name" value="MlaB_ABC_Transporter"/>
</dbReference>
<dbReference type="EMBL" id="PYNF01000028">
    <property type="protein sequence ID" value="PSU93545.1"/>
    <property type="molecule type" value="Genomic_DNA"/>
</dbReference>
<dbReference type="RefSeq" id="WP_036793167.1">
    <property type="nucleotide sequence ID" value="NZ_JAUZMX010000001.1"/>
</dbReference>
<proteinExistence type="predicted"/>
<accession>A0A2T3KCR6</accession>
<dbReference type="SUPFAM" id="SSF52091">
    <property type="entry name" value="SpoIIaa-like"/>
    <property type="match status" value="1"/>
</dbReference>
<dbReference type="Pfam" id="PF13466">
    <property type="entry name" value="STAS_2"/>
    <property type="match status" value="1"/>
</dbReference>
<reference evidence="1 2" key="1">
    <citation type="submission" date="2018-01" db="EMBL/GenBank/DDBJ databases">
        <title>Whole genome sequencing of Histamine producing bacteria.</title>
        <authorList>
            <person name="Butler K."/>
        </authorList>
    </citation>
    <scope>NUCLEOTIDE SEQUENCE [LARGE SCALE GENOMIC DNA]</scope>
    <source>
        <strain evidence="1 2">FS-7.2</strain>
    </source>
</reference>
<dbReference type="Proteomes" id="UP000241426">
    <property type="component" value="Unassembled WGS sequence"/>
</dbReference>
<dbReference type="InterPro" id="IPR058548">
    <property type="entry name" value="MlaB-like_STAS"/>
</dbReference>
<gene>
    <name evidence="1" type="ORF">C9J27_20830</name>
</gene>
<accession>A0A0B7J9E7</accession>
<comment type="caution">
    <text evidence="1">The sequence shown here is derived from an EMBL/GenBank/DDBJ whole genome shotgun (WGS) entry which is preliminary data.</text>
</comment>
<dbReference type="InterPro" id="IPR002645">
    <property type="entry name" value="STAS_dom"/>
</dbReference>
<protein>
    <submittedName>
        <fullName evidence="1">STAS domain-containing protein</fullName>
    </submittedName>
</protein>
<dbReference type="InterPro" id="IPR036513">
    <property type="entry name" value="STAS_dom_sf"/>
</dbReference>
<evidence type="ECO:0000313" key="1">
    <source>
        <dbReference type="EMBL" id="PSU93545.1"/>
    </source>
</evidence>
<evidence type="ECO:0000313" key="2">
    <source>
        <dbReference type="Proteomes" id="UP000241426"/>
    </source>
</evidence>
<name>A0A0B7J9E7_9GAMM</name>
<dbReference type="eggNOG" id="COG3113">
    <property type="taxonomic scope" value="Bacteria"/>
</dbReference>
<dbReference type="PROSITE" id="PS50801">
    <property type="entry name" value="STAS"/>
    <property type="match status" value="1"/>
</dbReference>
<sequence length="103" mass="11897">MAVDKICWQVIVEGQYRLSGVLDRDTVPDFWRQRHQWMPHNKRLTIDLADLSRVDSAGMVMLLHLCQQLEQAGSGVMLHNVPQQLKTLFRLSHIEPMLAACME</sequence>
<dbReference type="PANTHER" id="PTHR35849:SF1">
    <property type="entry name" value="INTERMEMBRANE PHOSPHOLIPID TRANSPORT SYSTEM BINDING PROTEIN MLAB"/>
    <property type="match status" value="1"/>
</dbReference>
<dbReference type="CDD" id="cd07043">
    <property type="entry name" value="STAS_anti-anti-sigma_factors"/>
    <property type="match status" value="1"/>
</dbReference>